<dbReference type="Proteomes" id="UP000501747">
    <property type="component" value="Chromosome"/>
</dbReference>
<gene>
    <name evidence="6" type="ORF">G7082_06975</name>
</gene>
<evidence type="ECO:0000256" key="4">
    <source>
        <dbReference type="ARBA" id="ARBA00023136"/>
    </source>
</evidence>
<comment type="subcellular location">
    <subcellularLocation>
        <location evidence="1">Membrane</location>
        <topology evidence="1">Multi-pass membrane protein</topology>
    </subcellularLocation>
</comment>
<protein>
    <submittedName>
        <fullName evidence="6">Voltage-gated chloride channel protein</fullName>
    </submittedName>
</protein>
<feature type="transmembrane region" description="Helical" evidence="5">
    <location>
        <begin position="252"/>
        <end position="272"/>
    </location>
</feature>
<dbReference type="GO" id="GO:0016020">
    <property type="term" value="C:membrane"/>
    <property type="evidence" value="ECO:0007669"/>
    <property type="project" value="UniProtKB-SubCell"/>
</dbReference>
<evidence type="ECO:0000256" key="5">
    <source>
        <dbReference type="SAM" id="Phobius"/>
    </source>
</evidence>
<dbReference type="InterPro" id="IPR001807">
    <property type="entry name" value="ClC"/>
</dbReference>
<reference evidence="6 7" key="1">
    <citation type="submission" date="2020-03" db="EMBL/GenBank/DDBJ databases">
        <title>Vagococcus sp. nov., isolated from beetles.</title>
        <authorList>
            <person name="Hyun D.-W."/>
            <person name="Bae J.-W."/>
        </authorList>
    </citation>
    <scope>NUCLEOTIDE SEQUENCE [LARGE SCALE GENOMIC DNA]</scope>
    <source>
        <strain evidence="6 7">HDW17B</strain>
    </source>
</reference>
<dbReference type="PANTHER" id="PTHR43427:SF12">
    <property type="entry name" value="CHLORIDE TRANSPORTER"/>
    <property type="match status" value="1"/>
</dbReference>
<dbReference type="Gene3D" id="1.10.3080.10">
    <property type="entry name" value="Clc chloride channel"/>
    <property type="match status" value="1"/>
</dbReference>
<feature type="transmembrane region" description="Helical" evidence="5">
    <location>
        <begin position="217"/>
        <end position="240"/>
    </location>
</feature>
<evidence type="ECO:0000313" key="6">
    <source>
        <dbReference type="EMBL" id="QIL48250.1"/>
    </source>
</evidence>
<feature type="transmembrane region" description="Helical" evidence="5">
    <location>
        <begin position="86"/>
        <end position="105"/>
    </location>
</feature>
<feature type="transmembrane region" description="Helical" evidence="5">
    <location>
        <begin position="40"/>
        <end position="65"/>
    </location>
</feature>
<keyword evidence="3 5" id="KW-1133">Transmembrane helix</keyword>
<accession>A0A6G8ATE7</accession>
<proteinExistence type="predicted"/>
<dbReference type="PRINTS" id="PR00762">
    <property type="entry name" value="CLCHANNEL"/>
</dbReference>
<evidence type="ECO:0000256" key="1">
    <source>
        <dbReference type="ARBA" id="ARBA00004141"/>
    </source>
</evidence>
<dbReference type="InterPro" id="IPR014743">
    <property type="entry name" value="Cl-channel_core"/>
</dbReference>
<keyword evidence="4 5" id="KW-0472">Membrane</keyword>
<dbReference type="PANTHER" id="PTHR43427">
    <property type="entry name" value="CHLORIDE CHANNEL PROTEIN CLC-E"/>
    <property type="match status" value="1"/>
</dbReference>
<evidence type="ECO:0000256" key="2">
    <source>
        <dbReference type="ARBA" id="ARBA00022692"/>
    </source>
</evidence>
<keyword evidence="2 5" id="KW-0812">Transmembrane</keyword>
<dbReference type="InterPro" id="IPR050368">
    <property type="entry name" value="ClC-type_chloride_channel"/>
</dbReference>
<feature type="transmembrane region" description="Helical" evidence="5">
    <location>
        <begin position="292"/>
        <end position="312"/>
    </location>
</feature>
<name>A0A6G8ATE7_9ENTE</name>
<evidence type="ECO:0000313" key="7">
    <source>
        <dbReference type="Proteomes" id="UP000501747"/>
    </source>
</evidence>
<organism evidence="6 7">
    <name type="scientific">Vagococcus hydrophili</name>
    <dbReference type="NCBI Taxonomy" id="2714947"/>
    <lineage>
        <taxon>Bacteria</taxon>
        <taxon>Bacillati</taxon>
        <taxon>Bacillota</taxon>
        <taxon>Bacilli</taxon>
        <taxon>Lactobacillales</taxon>
        <taxon>Enterococcaceae</taxon>
        <taxon>Vagococcus</taxon>
    </lineage>
</organism>
<evidence type="ECO:0000256" key="3">
    <source>
        <dbReference type="ARBA" id="ARBA00022989"/>
    </source>
</evidence>
<dbReference type="SUPFAM" id="SSF81340">
    <property type="entry name" value="Clc chloride channel"/>
    <property type="match status" value="1"/>
</dbReference>
<keyword evidence="7" id="KW-1185">Reference proteome</keyword>
<feature type="transmembrane region" description="Helical" evidence="5">
    <location>
        <begin position="179"/>
        <end position="197"/>
    </location>
</feature>
<dbReference type="GO" id="GO:0015108">
    <property type="term" value="F:chloride transmembrane transporter activity"/>
    <property type="evidence" value="ECO:0007669"/>
    <property type="project" value="InterPro"/>
</dbReference>
<dbReference type="EMBL" id="CP049887">
    <property type="protein sequence ID" value="QIL48250.1"/>
    <property type="molecule type" value="Genomic_DNA"/>
</dbReference>
<feature type="transmembrane region" description="Helical" evidence="5">
    <location>
        <begin position="319"/>
        <end position="349"/>
    </location>
</feature>
<dbReference type="Pfam" id="PF00654">
    <property type="entry name" value="Voltage_CLC"/>
    <property type="match status" value="1"/>
</dbReference>
<dbReference type="KEGG" id="vhy:G7082_06975"/>
<feature type="transmembrane region" description="Helical" evidence="5">
    <location>
        <begin position="7"/>
        <end position="28"/>
    </location>
</feature>
<sequence length="400" mass="43474">MIEKKKVVGLIVFSLWMGILVGGIEVVFGKVLIQVTEWRLSYFSYLIFLLPLAGLLIEFIYTRFGGISRQGMGLIFDVGHGEQKDIPLRLIPIVMFSTWLTHLFGGSAGREGVAVQIGGALSHFFSKGKLAKYLPTENMSKIALITGMAAGFSGLFQTPIAAILFALEVLVVGRLEMKAMLSASIASFTAFFVSSYLGLEKFSFHVQEKMSLDPFLIAKLVALGIVFGLVGRLFSLTLAKSKKLMQKVWRNSYYRIFFGGIIVALLIFLLHGGRYAGLGTNLIVEGLTGESIYPYDFILKLILTIFTLSIGFQGGEVTPLFAIGCSLGVILAPVVGLPIEVVGALGYIAVFGSGTNTFLAPILIGGEVFGYQLLPLFFITMSVAYCCNNNQSIYGKQKIA</sequence>
<dbReference type="RefSeq" id="WP_166034398.1">
    <property type="nucleotide sequence ID" value="NZ_CP049887.1"/>
</dbReference>
<dbReference type="AlphaFoldDB" id="A0A6G8ATE7"/>
<feature type="transmembrane region" description="Helical" evidence="5">
    <location>
        <begin position="142"/>
        <end position="167"/>
    </location>
</feature>